<evidence type="ECO:0000256" key="1">
    <source>
        <dbReference type="ARBA" id="ARBA00004651"/>
    </source>
</evidence>
<keyword evidence="3" id="KW-1003">Cell membrane</keyword>
<dbReference type="Gene3D" id="3.40.50.300">
    <property type="entry name" value="P-loop containing nucleotide triphosphate hydrolases"/>
    <property type="match status" value="1"/>
</dbReference>
<dbReference type="PANTHER" id="PTHR43394:SF1">
    <property type="entry name" value="ATP-BINDING CASSETTE SUB-FAMILY B MEMBER 10, MITOCHONDRIAL"/>
    <property type="match status" value="1"/>
</dbReference>
<dbReference type="PANTHER" id="PTHR43394">
    <property type="entry name" value="ATP-DEPENDENT PERMEASE MDL1, MITOCHONDRIAL"/>
    <property type="match status" value="1"/>
</dbReference>
<dbReference type="InterPro" id="IPR017871">
    <property type="entry name" value="ABC_transporter-like_CS"/>
</dbReference>
<feature type="transmembrane region" description="Helical" evidence="9">
    <location>
        <begin position="36"/>
        <end position="61"/>
    </location>
</feature>
<dbReference type="GO" id="GO:0016887">
    <property type="term" value="F:ATP hydrolysis activity"/>
    <property type="evidence" value="ECO:0007669"/>
    <property type="project" value="InterPro"/>
</dbReference>
<sequence>MHYGYGYFEEAHLGRVRDLRLWKRLLGILRPYWKPILGAVLLSLLISATGLTLPYLVRLGVDGSITQEALSFTERLRGLRHVALLFTGLMAVGFVANFFQVVLLEWAGQRVMHALRQRLFHHVIHLDVAFFNKHPVGKLVTRLTNDIQNMHEAMTSVVVTVFNDLIQLFGILAILFWMDWRLTGLLCTVIPMVLAATWWFSRLARESFRDLRTRLARINAFLQEVLGGLFVIQIFQREKDTAARFRDLNEAHLEAAFRQIRIFGFFMPFIEVMHSSAVALMIWFGGREIVQGHMSLGTLIAFLSYVRLCFQPLRELSQKYSIVQSALASAERIFELLDTPRAAPDGAAVVMPSQVRGALTFEGVSFAYDSGRPVLQNISFHIEPGETVAVVGATGAGKTTLINVLERFYDPSEGRILLDGLDIRDMNVHALRRQIGLVMQDVFLVPGTLRENICLDQSLEASVLERIVHHARLASFVAGLPQGLDTHVGPGGMDLSAGQKQLLAFARVLARNPRILILDEATSNVDSSTEREVEKALEEVLAGRTAIVIAHRLSTVRRASRIFVLDGGRLVETGTHEDLVRKDGHYARLLRLSLACVPMEENHASQASHEPETAK</sequence>
<feature type="transmembrane region" description="Helical" evidence="9">
    <location>
        <begin position="153"/>
        <end position="175"/>
    </location>
</feature>
<dbReference type="SUPFAM" id="SSF52540">
    <property type="entry name" value="P-loop containing nucleoside triphosphate hydrolases"/>
    <property type="match status" value="1"/>
</dbReference>
<evidence type="ECO:0000313" key="12">
    <source>
        <dbReference type="EMBL" id="HFK97836.1"/>
    </source>
</evidence>
<dbReference type="InterPro" id="IPR036640">
    <property type="entry name" value="ABC1_TM_sf"/>
</dbReference>
<dbReference type="AlphaFoldDB" id="A0A832EDY8"/>
<evidence type="ECO:0000256" key="5">
    <source>
        <dbReference type="ARBA" id="ARBA00022741"/>
    </source>
</evidence>
<evidence type="ECO:0000256" key="9">
    <source>
        <dbReference type="SAM" id="Phobius"/>
    </source>
</evidence>
<dbReference type="InterPro" id="IPR039421">
    <property type="entry name" value="Type_1_exporter"/>
</dbReference>
<feature type="domain" description="ABC transmembrane type-1" evidence="11">
    <location>
        <begin position="37"/>
        <end position="325"/>
    </location>
</feature>
<protein>
    <submittedName>
        <fullName evidence="12">ABC transporter ATP-binding protein</fullName>
    </submittedName>
</protein>
<keyword evidence="4 9" id="KW-0812">Transmembrane</keyword>
<evidence type="ECO:0000256" key="7">
    <source>
        <dbReference type="ARBA" id="ARBA00022989"/>
    </source>
</evidence>
<feature type="transmembrane region" description="Helical" evidence="9">
    <location>
        <begin position="220"/>
        <end position="236"/>
    </location>
</feature>
<accession>A0A832EDY8</accession>
<evidence type="ECO:0000256" key="6">
    <source>
        <dbReference type="ARBA" id="ARBA00022840"/>
    </source>
</evidence>
<dbReference type="PROSITE" id="PS00211">
    <property type="entry name" value="ABC_TRANSPORTER_1"/>
    <property type="match status" value="1"/>
</dbReference>
<dbReference type="PROSITE" id="PS50929">
    <property type="entry name" value="ABC_TM1F"/>
    <property type="match status" value="1"/>
</dbReference>
<dbReference type="SMART" id="SM00382">
    <property type="entry name" value="AAA"/>
    <property type="match status" value="1"/>
</dbReference>
<dbReference type="InterPro" id="IPR003439">
    <property type="entry name" value="ABC_transporter-like_ATP-bd"/>
</dbReference>
<dbReference type="GO" id="GO:0005524">
    <property type="term" value="F:ATP binding"/>
    <property type="evidence" value="ECO:0007669"/>
    <property type="project" value="UniProtKB-KW"/>
</dbReference>
<dbReference type="InterPro" id="IPR003593">
    <property type="entry name" value="AAA+_ATPase"/>
</dbReference>
<dbReference type="FunFam" id="3.40.50.300:FF:000221">
    <property type="entry name" value="Multidrug ABC transporter ATP-binding protein"/>
    <property type="match status" value="1"/>
</dbReference>
<evidence type="ECO:0000256" key="4">
    <source>
        <dbReference type="ARBA" id="ARBA00022692"/>
    </source>
</evidence>
<dbReference type="Pfam" id="PF00664">
    <property type="entry name" value="ABC_membrane"/>
    <property type="match status" value="1"/>
</dbReference>
<dbReference type="SUPFAM" id="SSF90123">
    <property type="entry name" value="ABC transporter transmembrane region"/>
    <property type="match status" value="1"/>
</dbReference>
<feature type="transmembrane region" description="Helical" evidence="9">
    <location>
        <begin position="182"/>
        <end position="200"/>
    </location>
</feature>
<keyword evidence="6 12" id="KW-0067">ATP-binding</keyword>
<evidence type="ECO:0000259" key="11">
    <source>
        <dbReference type="PROSITE" id="PS50929"/>
    </source>
</evidence>
<dbReference type="GO" id="GO:0005886">
    <property type="term" value="C:plasma membrane"/>
    <property type="evidence" value="ECO:0007669"/>
    <property type="project" value="UniProtKB-SubCell"/>
</dbReference>
<evidence type="ECO:0000256" key="8">
    <source>
        <dbReference type="ARBA" id="ARBA00023136"/>
    </source>
</evidence>
<keyword evidence="5" id="KW-0547">Nucleotide-binding</keyword>
<keyword evidence="7 9" id="KW-1133">Transmembrane helix</keyword>
<evidence type="ECO:0000256" key="2">
    <source>
        <dbReference type="ARBA" id="ARBA00022448"/>
    </source>
</evidence>
<proteinExistence type="predicted"/>
<dbReference type="Pfam" id="PF00005">
    <property type="entry name" value="ABC_tran"/>
    <property type="match status" value="1"/>
</dbReference>
<dbReference type="EMBL" id="DSTK01000034">
    <property type="protein sequence ID" value="HFK97836.1"/>
    <property type="molecule type" value="Genomic_DNA"/>
</dbReference>
<comment type="subcellular location">
    <subcellularLocation>
        <location evidence="1">Cell membrane</location>
        <topology evidence="1">Multi-pass membrane protein</topology>
    </subcellularLocation>
</comment>
<keyword evidence="2" id="KW-0813">Transport</keyword>
<reference evidence="12" key="1">
    <citation type="journal article" date="2020" name="mSystems">
        <title>Genome- and Community-Level Interaction Insights into Carbon Utilization and Element Cycling Functions of Hydrothermarchaeota in Hydrothermal Sediment.</title>
        <authorList>
            <person name="Zhou Z."/>
            <person name="Liu Y."/>
            <person name="Xu W."/>
            <person name="Pan J."/>
            <person name="Luo Z.H."/>
            <person name="Li M."/>
        </authorList>
    </citation>
    <scope>NUCLEOTIDE SEQUENCE [LARGE SCALE GENOMIC DNA]</scope>
    <source>
        <strain evidence="12">SpSt-456</strain>
    </source>
</reference>
<dbReference type="PROSITE" id="PS50893">
    <property type="entry name" value="ABC_TRANSPORTER_2"/>
    <property type="match status" value="1"/>
</dbReference>
<feature type="transmembrane region" description="Helical" evidence="9">
    <location>
        <begin position="262"/>
        <end position="284"/>
    </location>
</feature>
<name>A0A832EDY8_9BACT</name>
<feature type="domain" description="ABC transporter" evidence="10">
    <location>
        <begin position="359"/>
        <end position="592"/>
    </location>
</feature>
<comment type="caution">
    <text evidence="12">The sequence shown here is derived from an EMBL/GenBank/DDBJ whole genome shotgun (WGS) entry which is preliminary data.</text>
</comment>
<dbReference type="Gene3D" id="1.20.1560.10">
    <property type="entry name" value="ABC transporter type 1, transmembrane domain"/>
    <property type="match status" value="1"/>
</dbReference>
<evidence type="ECO:0000259" key="10">
    <source>
        <dbReference type="PROSITE" id="PS50893"/>
    </source>
</evidence>
<evidence type="ECO:0000256" key="3">
    <source>
        <dbReference type="ARBA" id="ARBA00022475"/>
    </source>
</evidence>
<dbReference type="CDD" id="cd18544">
    <property type="entry name" value="ABC_6TM_TmrA_like"/>
    <property type="match status" value="1"/>
</dbReference>
<dbReference type="InterPro" id="IPR011527">
    <property type="entry name" value="ABC1_TM_dom"/>
</dbReference>
<organism evidence="12">
    <name type="scientific">Desulfacinum infernum</name>
    <dbReference type="NCBI Taxonomy" id="35837"/>
    <lineage>
        <taxon>Bacteria</taxon>
        <taxon>Pseudomonadati</taxon>
        <taxon>Thermodesulfobacteriota</taxon>
        <taxon>Syntrophobacteria</taxon>
        <taxon>Syntrophobacterales</taxon>
        <taxon>Syntrophobacteraceae</taxon>
        <taxon>Desulfacinum</taxon>
    </lineage>
</organism>
<dbReference type="InterPro" id="IPR027417">
    <property type="entry name" value="P-loop_NTPase"/>
</dbReference>
<keyword evidence="8 9" id="KW-0472">Membrane</keyword>
<feature type="transmembrane region" description="Helical" evidence="9">
    <location>
        <begin position="82"/>
        <end position="103"/>
    </location>
</feature>
<dbReference type="GO" id="GO:0015421">
    <property type="term" value="F:ABC-type oligopeptide transporter activity"/>
    <property type="evidence" value="ECO:0007669"/>
    <property type="project" value="TreeGrafter"/>
</dbReference>
<gene>
    <name evidence="12" type="ORF">ENS06_11030</name>
</gene>